<proteinExistence type="predicted"/>
<dbReference type="Pfam" id="PF13578">
    <property type="entry name" value="Methyltransf_24"/>
    <property type="match status" value="1"/>
</dbReference>
<dbReference type="AlphaFoldDB" id="A0A1G2TX98"/>
<evidence type="ECO:0000313" key="2">
    <source>
        <dbReference type="Proteomes" id="UP000177707"/>
    </source>
</evidence>
<dbReference type="EMBL" id="MHWB01000009">
    <property type="protein sequence ID" value="OHB01925.1"/>
    <property type="molecule type" value="Genomic_DNA"/>
</dbReference>
<reference evidence="1 2" key="1">
    <citation type="journal article" date="2016" name="Nat. Commun.">
        <title>Thousands of microbial genomes shed light on interconnected biogeochemical processes in an aquifer system.</title>
        <authorList>
            <person name="Anantharaman K."/>
            <person name="Brown C.T."/>
            <person name="Hug L.A."/>
            <person name="Sharon I."/>
            <person name="Castelle C.J."/>
            <person name="Probst A.J."/>
            <person name="Thomas B.C."/>
            <person name="Singh A."/>
            <person name="Wilkins M.J."/>
            <person name="Karaoz U."/>
            <person name="Brodie E.L."/>
            <person name="Williams K.H."/>
            <person name="Hubbard S.S."/>
            <person name="Banfield J.F."/>
        </authorList>
    </citation>
    <scope>NUCLEOTIDE SEQUENCE [LARGE SCALE GENOMIC DNA]</scope>
</reference>
<evidence type="ECO:0008006" key="3">
    <source>
        <dbReference type="Google" id="ProtNLM"/>
    </source>
</evidence>
<evidence type="ECO:0000313" key="1">
    <source>
        <dbReference type="EMBL" id="OHB01925.1"/>
    </source>
</evidence>
<dbReference type="Gene3D" id="3.40.50.150">
    <property type="entry name" value="Vaccinia Virus protein VP39"/>
    <property type="match status" value="1"/>
</dbReference>
<accession>A0A1G2TX98</accession>
<organism evidence="1 2">
    <name type="scientific">Candidatus Zambryskibacteria bacterium RIFCSPLOWO2_01_FULL_39_39</name>
    <dbReference type="NCBI Taxonomy" id="1802758"/>
    <lineage>
        <taxon>Bacteria</taxon>
        <taxon>Candidatus Zambryskiibacteriota</taxon>
    </lineage>
</organism>
<dbReference type="InterPro" id="IPR029063">
    <property type="entry name" value="SAM-dependent_MTases_sf"/>
</dbReference>
<dbReference type="Proteomes" id="UP000177707">
    <property type="component" value="Unassembled WGS sequence"/>
</dbReference>
<comment type="caution">
    <text evidence="1">The sequence shown here is derived from an EMBL/GenBank/DDBJ whole genome shotgun (WGS) entry which is preliminary data.</text>
</comment>
<dbReference type="STRING" id="1802758.A3A96_00595"/>
<name>A0A1G2TX98_9BACT</name>
<protein>
    <recommendedName>
        <fullName evidence="3">Class I SAM-dependent methyltransferase</fullName>
    </recommendedName>
</protein>
<dbReference type="SUPFAM" id="SSF53335">
    <property type="entry name" value="S-adenosyl-L-methionine-dependent methyltransferases"/>
    <property type="match status" value="1"/>
</dbReference>
<sequence length="209" mass="24796">MDTLDFVVKKFRIDLSKGSPFELDFCRIVDLPVLFKELGFKIGAEIGVLGSEYSEKLCQANPDLKLYSIDKWEKYPIHKNHRKQWQYNRYYQNTVKRLKPYNCQIIKEWSMDAVKQFEDESLDFVFIDANHDFEYITQDIIYWGQKVKLGGIISGHDFGESPRSLFCCVEAVVRAWTKAKRVHPWFILNSKLGPDERSWMWVKQKPWTP</sequence>
<gene>
    <name evidence="1" type="ORF">A3A96_00595</name>
</gene>